<dbReference type="InterPro" id="IPR014509">
    <property type="entry name" value="YjdF-like"/>
</dbReference>
<dbReference type="Pfam" id="PF09997">
    <property type="entry name" value="DUF2238"/>
    <property type="match status" value="1"/>
</dbReference>
<gene>
    <name evidence="1" type="ORF">AVDCRST_MAG02-3934</name>
</gene>
<protein>
    <recommendedName>
        <fullName evidence="2">VanZ-like domain-containing protein</fullName>
    </recommendedName>
</protein>
<evidence type="ECO:0000313" key="1">
    <source>
        <dbReference type="EMBL" id="CAA9469416.1"/>
    </source>
</evidence>
<proteinExistence type="predicted"/>
<evidence type="ECO:0008006" key="2">
    <source>
        <dbReference type="Google" id="ProtNLM"/>
    </source>
</evidence>
<organism evidence="1">
    <name type="scientific">uncultured Rubrobacteraceae bacterium</name>
    <dbReference type="NCBI Taxonomy" id="349277"/>
    <lineage>
        <taxon>Bacteria</taxon>
        <taxon>Bacillati</taxon>
        <taxon>Actinomycetota</taxon>
        <taxon>Rubrobacteria</taxon>
        <taxon>Rubrobacterales</taxon>
        <taxon>Rubrobacteraceae</taxon>
        <taxon>environmental samples</taxon>
    </lineage>
</organism>
<sequence>MGNARWLKKPSRFVLAAVIVSLAFDLTGLVFGLFYEGLFYDNLAHFLTSFALVALAAELAQQRGALPLLVPGGRALAAGAVAGLAGGVVWETLEVIADSLFPIVYNPPLDTLTDTIVGSLGGAVGAWRTTAYLHRKPSRKTSR</sequence>
<dbReference type="AlphaFoldDB" id="A0A6J4RBE7"/>
<reference evidence="1" key="1">
    <citation type="submission" date="2020-02" db="EMBL/GenBank/DDBJ databases">
        <authorList>
            <person name="Meier V. D."/>
        </authorList>
    </citation>
    <scope>NUCLEOTIDE SEQUENCE</scope>
    <source>
        <strain evidence="1">AVDCRST_MAG02</strain>
    </source>
</reference>
<dbReference type="EMBL" id="CADCVH010000102">
    <property type="protein sequence ID" value="CAA9469416.1"/>
    <property type="molecule type" value="Genomic_DNA"/>
</dbReference>
<accession>A0A6J4RBE7</accession>
<name>A0A6J4RBE7_9ACTN</name>